<keyword evidence="3" id="KW-1185">Reference proteome</keyword>
<dbReference type="AlphaFoldDB" id="A0A848KLN0"/>
<sequence length="176" mass="18027">MTTSLGLIVGAEAALADPAGVDPCEELSHTARKKGLTIATAESLTAGSIASRLGSASNSGQWFCGGVVAYSKSVKQSVLQVPPGPVVCEEAARSMVNAVATMMGATLTVAVTGEAGPDPQEDAPVGTVWFAICDRGVVTTERHQFDGDPGEIVDATVEKAVELLLTRARDGDTARN</sequence>
<dbReference type="EMBL" id="VCQU01000015">
    <property type="protein sequence ID" value="NMN99169.1"/>
    <property type="molecule type" value="Genomic_DNA"/>
</dbReference>
<evidence type="ECO:0000259" key="1">
    <source>
        <dbReference type="Pfam" id="PF02464"/>
    </source>
</evidence>
<dbReference type="InterPro" id="IPR008136">
    <property type="entry name" value="CinA_C"/>
</dbReference>
<dbReference type="Pfam" id="PF02464">
    <property type="entry name" value="CinA"/>
    <property type="match status" value="1"/>
</dbReference>
<protein>
    <submittedName>
        <fullName evidence="2">CinA family protein</fullName>
    </submittedName>
</protein>
<comment type="caution">
    <text evidence="2">The sequence shown here is derived from an EMBL/GenBank/DDBJ whole genome shotgun (WGS) entry which is preliminary data.</text>
</comment>
<accession>A0A848KLN0</accession>
<proteinExistence type="predicted"/>
<feature type="domain" description="CinA C-terminal" evidence="1">
    <location>
        <begin position="25"/>
        <end position="166"/>
    </location>
</feature>
<dbReference type="Gene3D" id="3.90.950.20">
    <property type="entry name" value="CinA-like"/>
    <property type="match status" value="1"/>
</dbReference>
<dbReference type="InterPro" id="IPR036653">
    <property type="entry name" value="CinA-like_C"/>
</dbReference>
<dbReference type="Proteomes" id="UP000535543">
    <property type="component" value="Unassembled WGS sequence"/>
</dbReference>
<reference evidence="2 3" key="1">
    <citation type="submission" date="2019-05" db="EMBL/GenBank/DDBJ databases">
        <authorList>
            <person name="Lee S.D."/>
        </authorList>
    </citation>
    <scope>NUCLEOTIDE SEQUENCE [LARGE SCALE GENOMIC DNA]</scope>
    <source>
        <strain evidence="2 3">YC2-7</strain>
    </source>
</reference>
<organism evidence="2 3">
    <name type="scientific">Antrihabitans stalactiti</name>
    <dbReference type="NCBI Taxonomy" id="2584121"/>
    <lineage>
        <taxon>Bacteria</taxon>
        <taxon>Bacillati</taxon>
        <taxon>Actinomycetota</taxon>
        <taxon>Actinomycetes</taxon>
        <taxon>Mycobacteriales</taxon>
        <taxon>Nocardiaceae</taxon>
        <taxon>Antrihabitans</taxon>
    </lineage>
</organism>
<name>A0A848KLN0_9NOCA</name>
<reference evidence="2 3" key="2">
    <citation type="submission" date="2020-06" db="EMBL/GenBank/DDBJ databases">
        <title>Antribacter stalactiti gen. nov., sp. nov., a new member of the family Nacardiaceae isolated from a cave.</title>
        <authorList>
            <person name="Kim I.S."/>
        </authorList>
    </citation>
    <scope>NUCLEOTIDE SEQUENCE [LARGE SCALE GENOMIC DNA]</scope>
    <source>
        <strain evidence="2 3">YC2-7</strain>
    </source>
</reference>
<dbReference type="NCBIfam" id="TIGR00199">
    <property type="entry name" value="PncC_domain"/>
    <property type="match status" value="1"/>
</dbReference>
<evidence type="ECO:0000313" key="2">
    <source>
        <dbReference type="EMBL" id="NMN99169.1"/>
    </source>
</evidence>
<gene>
    <name evidence="2" type="ORF">FGL95_29520</name>
</gene>
<evidence type="ECO:0000313" key="3">
    <source>
        <dbReference type="Proteomes" id="UP000535543"/>
    </source>
</evidence>
<dbReference type="RefSeq" id="WP_169594209.1">
    <property type="nucleotide sequence ID" value="NZ_VCQU01000015.1"/>
</dbReference>
<dbReference type="SUPFAM" id="SSF142433">
    <property type="entry name" value="CinA-like"/>
    <property type="match status" value="1"/>
</dbReference>